<evidence type="ECO:0000256" key="3">
    <source>
        <dbReference type="ARBA" id="ARBA00022840"/>
    </source>
</evidence>
<dbReference type="PROSITE" id="PS00211">
    <property type="entry name" value="ABC_TRANSPORTER_1"/>
    <property type="match status" value="1"/>
</dbReference>
<name>P71151_CHLTH</name>
<dbReference type="InterPro" id="IPR030921">
    <property type="entry name" value="LPS_export_LptB"/>
</dbReference>
<keyword evidence="3" id="KW-0067">ATP-binding</keyword>
<dbReference type="PANTHER" id="PTHR45772:SF10">
    <property type="entry name" value="LIPOPOLYSACCHARIDE EXPORT SYSTEM ATP-BINDING PROTEIN LPTB"/>
    <property type="match status" value="1"/>
</dbReference>
<reference evidence="5" key="1">
    <citation type="submission" date="1996-09" db="EMBL/GenBank/DDBJ databases">
        <title>Cloning, sequencing and expression of the Chlamydia trachomatis gene encoding 3-deoxy-D-manno-octulosonate 8-phosphate synthetase.</title>
        <authorList>
            <person name="McClarty G.A."/>
        </authorList>
    </citation>
    <scope>NUCLEOTIDE SEQUENCE</scope>
    <source>
        <strain evidence="5">L2</strain>
    </source>
</reference>
<dbReference type="PROSITE" id="PS50893">
    <property type="entry name" value="ABC_TRANSPORTER_2"/>
    <property type="match status" value="1"/>
</dbReference>
<evidence type="ECO:0000256" key="1">
    <source>
        <dbReference type="ARBA" id="ARBA00022448"/>
    </source>
</evidence>
<dbReference type="GO" id="GO:0043190">
    <property type="term" value="C:ATP-binding cassette (ABC) transporter complex"/>
    <property type="evidence" value="ECO:0007669"/>
    <property type="project" value="InterPro"/>
</dbReference>
<protein>
    <submittedName>
        <fullName evidence="5">ATP binding protein</fullName>
    </submittedName>
</protein>
<keyword evidence="2" id="KW-0547">Nucleotide-binding</keyword>
<dbReference type="CDD" id="cd03218">
    <property type="entry name" value="ABC_YhbG"/>
    <property type="match status" value="1"/>
</dbReference>
<dbReference type="SUPFAM" id="SSF52540">
    <property type="entry name" value="P-loop containing nucleoside triphosphate hydrolases"/>
    <property type="match status" value="1"/>
</dbReference>
<evidence type="ECO:0000256" key="2">
    <source>
        <dbReference type="ARBA" id="ARBA00022741"/>
    </source>
</evidence>
<dbReference type="Pfam" id="PF00005">
    <property type="entry name" value="ABC_tran"/>
    <property type="match status" value="1"/>
</dbReference>
<sequence>MSVLSVCNLIKKYNKKPVTNDVSFQVNAGEIVGLLGPNGAGKTTAFYQTVGLIRPDSGKILFKNTDITKKPMDYRARLGIGYLAQEPTIFKELTVKENLICVLEIIYKTRKEQTHLLNALIDDLQLTTSLHKKAGSLSGGERRRLEIACVLALNPSVLLLDEPFANVDPLVIQNVKYLIKILASRGIGILITDHNAKELLSIADRCYLIIDGKIFFEGSSAQMIANPKVRQHYLGDPFSLFLMPSLFSQDLGTTPSY</sequence>
<feature type="domain" description="ABC transporter" evidence="4">
    <location>
        <begin position="4"/>
        <end position="236"/>
    </location>
</feature>
<proteinExistence type="predicted"/>
<dbReference type="InterPro" id="IPR051120">
    <property type="entry name" value="ABC_AA/LPS_Transport"/>
</dbReference>
<dbReference type="InterPro" id="IPR003439">
    <property type="entry name" value="ABC_transporter-like_ATP-bd"/>
</dbReference>
<keyword evidence="1" id="KW-0813">Transport</keyword>
<evidence type="ECO:0000313" key="5">
    <source>
        <dbReference type="EMBL" id="AAB17558.1"/>
    </source>
</evidence>
<dbReference type="NCBIfam" id="TIGR04406">
    <property type="entry name" value="LPS_export_lptB"/>
    <property type="match status" value="1"/>
</dbReference>
<dbReference type="EMBL" id="U72493">
    <property type="protein sequence ID" value="AAB17558.1"/>
    <property type="molecule type" value="Genomic_DNA"/>
</dbReference>
<dbReference type="SMART" id="SM00382">
    <property type="entry name" value="AAA"/>
    <property type="match status" value="1"/>
</dbReference>
<dbReference type="InterPro" id="IPR017871">
    <property type="entry name" value="ABC_transporter-like_CS"/>
</dbReference>
<dbReference type="PANTHER" id="PTHR45772">
    <property type="entry name" value="CONSERVED COMPONENT OF ABC TRANSPORTER FOR NATURAL AMINO ACIDS-RELATED"/>
    <property type="match status" value="1"/>
</dbReference>
<dbReference type="InterPro" id="IPR003593">
    <property type="entry name" value="AAA+_ATPase"/>
</dbReference>
<dbReference type="Gene3D" id="3.40.50.300">
    <property type="entry name" value="P-loop containing nucleotide triphosphate hydrolases"/>
    <property type="match status" value="1"/>
</dbReference>
<dbReference type="GO" id="GO:0055085">
    <property type="term" value="P:transmembrane transport"/>
    <property type="evidence" value="ECO:0007669"/>
    <property type="project" value="InterPro"/>
</dbReference>
<dbReference type="GO" id="GO:0016887">
    <property type="term" value="F:ATP hydrolysis activity"/>
    <property type="evidence" value="ECO:0007669"/>
    <property type="project" value="InterPro"/>
</dbReference>
<dbReference type="AlphaFoldDB" id="P71151"/>
<organism evidence="5">
    <name type="scientific">Chlamydia trachomatis</name>
    <dbReference type="NCBI Taxonomy" id="813"/>
    <lineage>
        <taxon>Bacteria</taxon>
        <taxon>Pseudomonadati</taxon>
        <taxon>Chlamydiota</taxon>
        <taxon>Chlamydiia</taxon>
        <taxon>Chlamydiales</taxon>
        <taxon>Chlamydiaceae</taxon>
        <taxon>Chlamydia/Chlamydophila group</taxon>
        <taxon>Chlamydia</taxon>
    </lineage>
</organism>
<accession>P71151</accession>
<evidence type="ECO:0000259" key="4">
    <source>
        <dbReference type="PROSITE" id="PS50893"/>
    </source>
</evidence>
<dbReference type="GO" id="GO:0005524">
    <property type="term" value="F:ATP binding"/>
    <property type="evidence" value="ECO:0007669"/>
    <property type="project" value="UniProtKB-KW"/>
</dbReference>
<dbReference type="InterPro" id="IPR027417">
    <property type="entry name" value="P-loop_NTPase"/>
</dbReference>